<protein>
    <submittedName>
        <fullName evidence="2">Uncharacterized protein</fullName>
    </submittedName>
</protein>
<dbReference type="OrthoDB" id="9911477at2"/>
<accession>G7Z7Q7</accession>
<evidence type="ECO:0000313" key="2">
    <source>
        <dbReference type="EMBL" id="CBS87019.1"/>
    </source>
</evidence>
<dbReference type="HOGENOM" id="CLU_540428_0_0_5"/>
<keyword evidence="3" id="KW-1185">Reference proteome</keyword>
<evidence type="ECO:0000313" key="3">
    <source>
        <dbReference type="Proteomes" id="UP000005667"/>
    </source>
</evidence>
<proteinExistence type="predicted"/>
<name>G7Z7Q7_AZOL4</name>
<dbReference type="STRING" id="862719.AZOLI_1753"/>
<organism evidence="2 3">
    <name type="scientific">Azospirillum lipoferum (strain 4B)</name>
    <dbReference type="NCBI Taxonomy" id="862719"/>
    <lineage>
        <taxon>Bacteria</taxon>
        <taxon>Pseudomonadati</taxon>
        <taxon>Pseudomonadota</taxon>
        <taxon>Alphaproteobacteria</taxon>
        <taxon>Rhodospirillales</taxon>
        <taxon>Azospirillaceae</taxon>
        <taxon>Azospirillum</taxon>
    </lineage>
</organism>
<reference evidence="3" key="1">
    <citation type="journal article" date="2011" name="PLoS Genet.">
        <title>Azospirillum genomes reveal transition of bacteria from aquatic to terrestrial environments.</title>
        <authorList>
            <person name="Wisniewski-Dye F."/>
            <person name="Borziak K."/>
            <person name="Khalsa-Moyers G."/>
            <person name="Alexandre G."/>
            <person name="Sukharnikov L.O."/>
            <person name="Wuichet K."/>
            <person name="Hurst G.B."/>
            <person name="McDonald W.H."/>
            <person name="Robertson J.S."/>
            <person name="Barbe V."/>
            <person name="Calteau A."/>
            <person name="Rouy Z."/>
            <person name="Mangenot S."/>
            <person name="Prigent-Combaret C."/>
            <person name="Normand P."/>
            <person name="Boyer M."/>
            <person name="Siguier P."/>
            <person name="Dessaux Y."/>
            <person name="Elmerich C."/>
            <person name="Condemine G."/>
            <person name="Krishnen G."/>
            <person name="Kennedy I."/>
            <person name="Paterson A.H."/>
            <person name="Gonzalez V."/>
            <person name="Mavingui P."/>
            <person name="Zhulin I.B."/>
        </authorList>
    </citation>
    <scope>NUCLEOTIDE SEQUENCE [LARGE SCALE GENOMIC DNA]</scope>
    <source>
        <strain evidence="3">4B</strain>
    </source>
</reference>
<dbReference type="Proteomes" id="UP000005667">
    <property type="component" value="Chromosome"/>
</dbReference>
<feature type="region of interest" description="Disordered" evidence="1">
    <location>
        <begin position="56"/>
        <end position="78"/>
    </location>
</feature>
<evidence type="ECO:0000256" key="1">
    <source>
        <dbReference type="SAM" id="MobiDB-lite"/>
    </source>
</evidence>
<dbReference type="EMBL" id="FQ311868">
    <property type="protein sequence ID" value="CBS87019.1"/>
    <property type="molecule type" value="Genomic_DNA"/>
</dbReference>
<gene>
    <name evidence="2" type="ordered locus">AZOLI_1753</name>
</gene>
<dbReference type="KEGG" id="ali:AZOLI_1753"/>
<sequence length="504" mass="54978">MPDTHLVMPRTLSAPYAELLEAETPQTMTASDAPPNGTAAAAVAFARLLASGDHAMQPETTTDKPAANAPARDTAHPPHSLRAMLLGSSTLPALGMTIAEASQKTAELLAENDGPAPLNDEQADALAARWSALENAVIRAAAALCRAVRQMLSVTNDAEVLGVFVLSLRRHAQMLEANIKRSQSLIVGPDLSVPEAGEEAPQDTLASLYVRWVQARARYLDEGLSEEDHEAAEAALDELEDRLELEPVQHLSGAIVKLGYFLKRSNDLLDDELLPNIDESSSRPWPRLLFLIEGGADQLPANMREPFRAMVTGLRQLMQRHVKLAEEAERREEVYQLPEEISRAMQAVCTRNRAASADEEVRAPDLAQGQRDEALRRFCALKPERREAFLSFMRFLPVSSHLHSAMLDFAREHGMTWEYRQWMEDHLADIPAEQGGANDQHQDADAFADTVAAFEAEAPATLALPLEPTGRMVDAGASAAGITPEQFQAAYAAAVEALKLERAA</sequence>
<dbReference type="AlphaFoldDB" id="G7Z7Q7"/>
<dbReference type="RefSeq" id="WP_014248027.1">
    <property type="nucleotide sequence ID" value="NC_016622.1"/>
</dbReference>